<dbReference type="NCBIfam" id="TIGR03953">
    <property type="entry name" value="rplD_bact"/>
    <property type="match status" value="1"/>
</dbReference>
<dbReference type="HAMAP" id="MF_01328_B">
    <property type="entry name" value="Ribosomal_uL4_B"/>
    <property type="match status" value="1"/>
</dbReference>
<accession>A0A096AF12</accession>
<dbReference type="GO" id="GO:0003735">
    <property type="term" value="F:structural constituent of ribosome"/>
    <property type="evidence" value="ECO:0007669"/>
    <property type="project" value="InterPro"/>
</dbReference>
<dbReference type="GO" id="GO:0019843">
    <property type="term" value="F:rRNA binding"/>
    <property type="evidence" value="ECO:0007669"/>
    <property type="project" value="UniProtKB-UniRule"/>
</dbReference>
<evidence type="ECO:0000256" key="5">
    <source>
        <dbReference type="ARBA" id="ARBA00023274"/>
    </source>
</evidence>
<evidence type="ECO:0000256" key="2">
    <source>
        <dbReference type="ARBA" id="ARBA00022730"/>
    </source>
</evidence>
<dbReference type="InterPro" id="IPR002136">
    <property type="entry name" value="Ribosomal_uL4"/>
</dbReference>
<dbReference type="InterPro" id="IPR023574">
    <property type="entry name" value="Ribosomal_uL4_dom_sf"/>
</dbReference>
<evidence type="ECO:0000313" key="10">
    <source>
        <dbReference type="Proteomes" id="UP000053528"/>
    </source>
</evidence>
<dbReference type="Pfam" id="PF00573">
    <property type="entry name" value="Ribosomal_L4"/>
    <property type="match status" value="1"/>
</dbReference>
<evidence type="ECO:0000256" key="7">
    <source>
        <dbReference type="HAMAP-Rule" id="MF_01328"/>
    </source>
</evidence>
<proteinExistence type="inferred from homology"/>
<evidence type="ECO:0000256" key="6">
    <source>
        <dbReference type="ARBA" id="ARBA00035244"/>
    </source>
</evidence>
<evidence type="ECO:0000256" key="3">
    <source>
        <dbReference type="ARBA" id="ARBA00022884"/>
    </source>
</evidence>
<dbReference type="GO" id="GO:1990904">
    <property type="term" value="C:ribonucleoprotein complex"/>
    <property type="evidence" value="ECO:0007669"/>
    <property type="project" value="UniProtKB-KW"/>
</dbReference>
<dbReference type="PANTHER" id="PTHR10746">
    <property type="entry name" value="50S RIBOSOMAL PROTEIN L4"/>
    <property type="match status" value="1"/>
</dbReference>
<protein>
    <recommendedName>
        <fullName evidence="6 7">Large ribosomal subunit protein uL4</fullName>
    </recommendedName>
</protein>
<keyword evidence="4 7" id="KW-0689">Ribosomal protein</keyword>
<dbReference type="GO" id="GO:0005840">
    <property type="term" value="C:ribosome"/>
    <property type="evidence" value="ECO:0007669"/>
    <property type="project" value="UniProtKB-KW"/>
</dbReference>
<dbReference type="SUPFAM" id="SSF52166">
    <property type="entry name" value="Ribosomal protein L4"/>
    <property type="match status" value="1"/>
</dbReference>
<dbReference type="RefSeq" id="WP_035758031.1">
    <property type="nucleotide sequence ID" value="NZ_JRNH01000032.1"/>
</dbReference>
<sequence length="201" mass="22116">MAIKTVKVDLPAEIFDTEASVALLHQVVVAQEAARRQGTHKTKTRAERSGSGIKPFRQKGTGRARQGSIREPQMRGGGIAHGPVPRDYSQRTPKKMKAAALRGALTDRARHDRIHVVEDIITGDTPSTKQARENLKSLTTRKNLLVVLERANDVAALSVRNLENVHALFADQLNTYDVLRADDVIFTKAAFDAFTGKEDAK</sequence>
<keyword evidence="3 7" id="KW-0694">RNA-binding</keyword>
<dbReference type="Gene3D" id="3.40.1370.10">
    <property type="match status" value="1"/>
</dbReference>
<name>A0A096AF12_9MICC</name>
<feature type="region of interest" description="Disordered" evidence="8">
    <location>
        <begin position="34"/>
        <end position="92"/>
    </location>
</feature>
<dbReference type="AlphaFoldDB" id="A0A096AF12"/>
<comment type="caution">
    <text evidence="9">The sequence shown here is derived from an EMBL/GenBank/DDBJ whole genome shotgun (WGS) entry which is preliminary data.</text>
</comment>
<keyword evidence="2 7" id="KW-0699">rRNA-binding</keyword>
<reference evidence="9 10" key="1">
    <citation type="submission" date="2014-07" db="EMBL/GenBank/DDBJ databases">
        <authorList>
            <person name="McCorrison J."/>
            <person name="Sanka R."/>
            <person name="Torralba M."/>
            <person name="Gillis M."/>
            <person name="Haft D.H."/>
            <person name="Methe B."/>
            <person name="Sutton G."/>
            <person name="Nelson K.E."/>
        </authorList>
    </citation>
    <scope>NUCLEOTIDE SEQUENCE [LARGE SCALE GENOMIC DNA]</scope>
    <source>
        <strain evidence="9 10">DNF00011</strain>
    </source>
</reference>
<evidence type="ECO:0000313" key="9">
    <source>
        <dbReference type="EMBL" id="KGF19539.1"/>
    </source>
</evidence>
<dbReference type="FunFam" id="3.40.1370.10:FF:000004">
    <property type="entry name" value="50S ribosomal protein L4"/>
    <property type="match status" value="1"/>
</dbReference>
<comment type="similarity">
    <text evidence="1 7">Belongs to the universal ribosomal protein uL4 family.</text>
</comment>
<dbReference type="GO" id="GO:0006412">
    <property type="term" value="P:translation"/>
    <property type="evidence" value="ECO:0007669"/>
    <property type="project" value="UniProtKB-UniRule"/>
</dbReference>
<evidence type="ECO:0000256" key="1">
    <source>
        <dbReference type="ARBA" id="ARBA00010528"/>
    </source>
</evidence>
<dbReference type="EMBL" id="JRNH01000032">
    <property type="protein sequence ID" value="KGF19539.1"/>
    <property type="molecule type" value="Genomic_DNA"/>
</dbReference>
<dbReference type="InterPro" id="IPR013005">
    <property type="entry name" value="Ribosomal_uL4-like"/>
</dbReference>
<comment type="function">
    <text evidence="7">One of the primary rRNA binding proteins, this protein initially binds near the 5'-end of the 23S rRNA. It is important during the early stages of 50S assembly. It makes multiple contacts with different domains of the 23S rRNA in the assembled 50S subunit and ribosome.</text>
</comment>
<dbReference type="Proteomes" id="UP000053528">
    <property type="component" value="Unassembled WGS sequence"/>
</dbReference>
<gene>
    <name evidence="7" type="primary">rplD</name>
    <name evidence="9" type="ORF">HMPREF2128_10825</name>
</gene>
<keyword evidence="5 7" id="KW-0687">Ribonucleoprotein</keyword>
<evidence type="ECO:0000256" key="4">
    <source>
        <dbReference type="ARBA" id="ARBA00022980"/>
    </source>
</evidence>
<comment type="subunit">
    <text evidence="7">Part of the 50S ribosomal subunit.</text>
</comment>
<dbReference type="PANTHER" id="PTHR10746:SF6">
    <property type="entry name" value="LARGE RIBOSOMAL SUBUNIT PROTEIN UL4M"/>
    <property type="match status" value="1"/>
</dbReference>
<organism evidence="9 10">
    <name type="scientific">Pseudoglutamicibacter albus DNF00011</name>
    <dbReference type="NCBI Taxonomy" id="1401063"/>
    <lineage>
        <taxon>Bacteria</taxon>
        <taxon>Bacillati</taxon>
        <taxon>Actinomycetota</taxon>
        <taxon>Actinomycetes</taxon>
        <taxon>Micrococcales</taxon>
        <taxon>Micrococcaceae</taxon>
        <taxon>Pseudoglutamicibacter</taxon>
    </lineage>
</organism>
<evidence type="ECO:0000256" key="8">
    <source>
        <dbReference type="SAM" id="MobiDB-lite"/>
    </source>
</evidence>
<comment type="function">
    <text evidence="7">Forms part of the polypeptide exit tunnel.</text>
</comment>